<feature type="coiled-coil region" evidence="1">
    <location>
        <begin position="116"/>
        <end position="178"/>
    </location>
</feature>
<dbReference type="EMBL" id="LPXO01000003">
    <property type="protein sequence ID" value="KUF11347.1"/>
    <property type="molecule type" value="Genomic_DNA"/>
</dbReference>
<evidence type="ECO:0000256" key="1">
    <source>
        <dbReference type="SAM" id="Coils"/>
    </source>
</evidence>
<comment type="caution">
    <text evidence="2">The sequence shown here is derived from an EMBL/GenBank/DDBJ whole genome shotgun (WGS) entry which is preliminary data.</text>
</comment>
<organism evidence="2 3">
    <name type="scientific">Pseudoponticoccus marisrubri</name>
    <dbReference type="NCBI Taxonomy" id="1685382"/>
    <lineage>
        <taxon>Bacteria</taxon>
        <taxon>Pseudomonadati</taxon>
        <taxon>Pseudomonadota</taxon>
        <taxon>Alphaproteobacteria</taxon>
        <taxon>Rhodobacterales</taxon>
        <taxon>Roseobacteraceae</taxon>
        <taxon>Pseudoponticoccus</taxon>
    </lineage>
</organism>
<proteinExistence type="predicted"/>
<accession>A0A0W7WL53</accession>
<evidence type="ECO:0008006" key="4">
    <source>
        <dbReference type="Google" id="ProtNLM"/>
    </source>
</evidence>
<dbReference type="RefSeq" id="WP_058861292.1">
    <property type="nucleotide sequence ID" value="NZ_LPXO01000003.1"/>
</dbReference>
<keyword evidence="3" id="KW-1185">Reference proteome</keyword>
<sequence length="208" mass="23212">MTEKRAGRPPKYTEAQVLAGIEIVERNGETPTGDTVKRAMCTQLDVAGGINAQSLDKEVQRLLEQREQQRRENLIGALPADARDAVKEIGALVEAAVLGHLGEQYGSLTVLSGKMVAELKTDLGNQREQIRELLNRIDSKDAEIADLEGKNHDLKQRLDARDTEVATLKARLSELERDEDFRARMIEVMKETLRYHATSDEKSPPVRA</sequence>
<name>A0A0W7WL53_9RHOB</name>
<dbReference type="STRING" id="1685382.AVJ23_06135"/>
<dbReference type="Proteomes" id="UP000054396">
    <property type="component" value="Unassembled WGS sequence"/>
</dbReference>
<evidence type="ECO:0000313" key="2">
    <source>
        <dbReference type="EMBL" id="KUF11347.1"/>
    </source>
</evidence>
<keyword evidence="1" id="KW-0175">Coiled coil</keyword>
<reference evidence="2 3" key="1">
    <citation type="submission" date="2015-12" db="EMBL/GenBank/DDBJ databases">
        <authorList>
            <person name="Shamseldin A."/>
            <person name="Moawad H."/>
            <person name="Abd El-Rahim W.M."/>
            <person name="Sadowsky M.J."/>
        </authorList>
    </citation>
    <scope>NUCLEOTIDE SEQUENCE [LARGE SCALE GENOMIC DNA]</scope>
    <source>
        <strain evidence="2 3">SJ5A-1</strain>
    </source>
</reference>
<evidence type="ECO:0000313" key="3">
    <source>
        <dbReference type="Proteomes" id="UP000054396"/>
    </source>
</evidence>
<dbReference type="AlphaFoldDB" id="A0A0W7WL53"/>
<protein>
    <recommendedName>
        <fullName evidence="4">KfrA N-terminal DNA-binding domain-containing protein</fullName>
    </recommendedName>
</protein>
<dbReference type="OrthoDB" id="7846644at2"/>
<gene>
    <name evidence="2" type="ORF">AVJ23_06135</name>
</gene>
<dbReference type="Gene3D" id="1.20.5.340">
    <property type="match status" value="1"/>
</dbReference>